<dbReference type="Proteomes" id="UP000807115">
    <property type="component" value="Chromosome 4"/>
</dbReference>
<accession>A0A921UJ34</accession>
<reference evidence="4" key="1">
    <citation type="journal article" date="2019" name="BMC Genomics">
        <title>A new reference genome for Sorghum bicolor reveals high levels of sequence similarity between sweet and grain genotypes: implications for the genetics of sugar metabolism.</title>
        <authorList>
            <person name="Cooper E.A."/>
            <person name="Brenton Z.W."/>
            <person name="Flinn B.S."/>
            <person name="Jenkins J."/>
            <person name="Shu S."/>
            <person name="Flowers D."/>
            <person name="Luo F."/>
            <person name="Wang Y."/>
            <person name="Xia P."/>
            <person name="Barry K."/>
            <person name="Daum C."/>
            <person name="Lipzen A."/>
            <person name="Yoshinaga Y."/>
            <person name="Schmutz J."/>
            <person name="Saski C."/>
            <person name="Vermerris W."/>
            <person name="Kresovich S."/>
        </authorList>
    </citation>
    <scope>NUCLEOTIDE SEQUENCE</scope>
</reference>
<dbReference type="OMA" id="NQGLNTK"/>
<evidence type="ECO:0000259" key="3">
    <source>
        <dbReference type="SMART" id="SM00568"/>
    </source>
</evidence>
<dbReference type="AlphaFoldDB" id="A0A921UJ34"/>
<feature type="region of interest" description="Disordered" evidence="2">
    <location>
        <begin position="1"/>
        <end position="80"/>
    </location>
</feature>
<evidence type="ECO:0000313" key="4">
    <source>
        <dbReference type="EMBL" id="KAG0533997.1"/>
    </source>
</evidence>
<gene>
    <name evidence="4" type="ORF">BDA96_04G240700</name>
</gene>
<dbReference type="InterPro" id="IPR004182">
    <property type="entry name" value="GRAM"/>
</dbReference>
<reference evidence="4" key="2">
    <citation type="submission" date="2020-10" db="EMBL/GenBank/DDBJ databases">
        <authorList>
            <person name="Cooper E.A."/>
            <person name="Brenton Z.W."/>
            <person name="Flinn B.S."/>
            <person name="Jenkins J."/>
            <person name="Shu S."/>
            <person name="Flowers D."/>
            <person name="Luo F."/>
            <person name="Wang Y."/>
            <person name="Xia P."/>
            <person name="Barry K."/>
            <person name="Daum C."/>
            <person name="Lipzen A."/>
            <person name="Yoshinaga Y."/>
            <person name="Schmutz J."/>
            <person name="Saski C."/>
            <person name="Vermerris W."/>
            <person name="Kresovich S."/>
        </authorList>
    </citation>
    <scope>NUCLEOTIDE SEQUENCE</scope>
</reference>
<feature type="domain" description="GRAM" evidence="3">
    <location>
        <begin position="116"/>
        <end position="196"/>
    </location>
</feature>
<protein>
    <recommendedName>
        <fullName evidence="3">GRAM domain-containing protein</fullName>
    </recommendedName>
</protein>
<comment type="caution">
    <text evidence="4">The sequence shown here is derived from an EMBL/GenBank/DDBJ whole genome shotgun (WGS) entry which is preliminary data.</text>
</comment>
<dbReference type="PANTHER" id="PTHR31969">
    <property type="entry name" value="GEM-LIKE PROTEIN 2"/>
    <property type="match status" value="1"/>
</dbReference>
<dbReference type="Gramene" id="EES07200">
    <property type="protein sequence ID" value="EES07200"/>
    <property type="gene ID" value="SORBI_3004G225900"/>
</dbReference>
<organism evidence="4 5">
    <name type="scientific">Sorghum bicolor</name>
    <name type="common">Sorghum</name>
    <name type="synonym">Sorghum vulgare</name>
    <dbReference type="NCBI Taxonomy" id="4558"/>
    <lineage>
        <taxon>Eukaryota</taxon>
        <taxon>Viridiplantae</taxon>
        <taxon>Streptophyta</taxon>
        <taxon>Embryophyta</taxon>
        <taxon>Tracheophyta</taxon>
        <taxon>Spermatophyta</taxon>
        <taxon>Magnoliopsida</taxon>
        <taxon>Liliopsida</taxon>
        <taxon>Poales</taxon>
        <taxon>Poaceae</taxon>
        <taxon>PACMAD clade</taxon>
        <taxon>Panicoideae</taxon>
        <taxon>Andropogonodae</taxon>
        <taxon>Andropogoneae</taxon>
        <taxon>Sorghinae</taxon>
        <taxon>Sorghum</taxon>
    </lineage>
</organism>
<name>A0A921UJ34_SORBI</name>
<evidence type="ECO:0000313" key="5">
    <source>
        <dbReference type="Proteomes" id="UP000807115"/>
    </source>
</evidence>
<comment type="similarity">
    <text evidence="1">Belongs to the GEM family.</text>
</comment>
<evidence type="ECO:0000256" key="1">
    <source>
        <dbReference type="ARBA" id="ARBA00009414"/>
    </source>
</evidence>
<feature type="compositionally biased region" description="Low complexity" evidence="2">
    <location>
        <begin position="52"/>
        <end position="66"/>
    </location>
</feature>
<evidence type="ECO:0000256" key="2">
    <source>
        <dbReference type="SAM" id="MobiDB-lite"/>
    </source>
</evidence>
<dbReference type="Gene3D" id="2.30.29.30">
    <property type="entry name" value="Pleckstrin-homology domain (PH domain)/Phosphotyrosine-binding domain (PTB)"/>
    <property type="match status" value="1"/>
</dbReference>
<sequence length="243" mass="26763">MEGSTTTEGHVVGIPVSTRAYGIEEPDFPAEETPDRGEFPSSFQYSSHSHDATSSTTTTTTDRPTSNQQQQAASRKGDRIAQGIKEHVTLGPKLSETVKGKLSLATKILQAGGVEKMFRQWFSVDKNEKLLRASQCYLSTTAGPIAGMLFVSTARVAFRSDRSLAVPTPCGDSAGLRVPYKVTIPLRKVKAVRPSENKHRPEQKYVHLATNDGFEFWFMGFVTYNKSLHHLERAVAYAQQAAQ</sequence>
<proteinExistence type="inferred from homology"/>
<dbReference type="InterPro" id="IPR037848">
    <property type="entry name" value="GEM-like"/>
</dbReference>
<dbReference type="SMART" id="SM00568">
    <property type="entry name" value="GRAM"/>
    <property type="match status" value="1"/>
</dbReference>
<dbReference type="KEGG" id="sbi:8066191"/>
<dbReference type="InterPro" id="IPR011993">
    <property type="entry name" value="PH-like_dom_sf"/>
</dbReference>
<dbReference type="OrthoDB" id="1736712at2759"/>
<dbReference type="EMBL" id="CM027683">
    <property type="protein sequence ID" value="KAG0533997.1"/>
    <property type="molecule type" value="Genomic_DNA"/>
</dbReference>
<dbReference type="Pfam" id="PF02893">
    <property type="entry name" value="GRAM"/>
    <property type="match status" value="1"/>
</dbReference>